<evidence type="ECO:0000313" key="7">
    <source>
        <dbReference type="EMBL" id="KAF4487921.1"/>
    </source>
</evidence>
<dbReference type="Gene3D" id="1.10.490.10">
    <property type="entry name" value="Globins"/>
    <property type="match status" value="1"/>
</dbReference>
<dbReference type="GO" id="GO:0071949">
    <property type="term" value="F:FAD binding"/>
    <property type="evidence" value="ECO:0007669"/>
    <property type="project" value="TreeGrafter"/>
</dbReference>
<dbReference type="GO" id="GO:0019825">
    <property type="term" value="F:oxygen binding"/>
    <property type="evidence" value="ECO:0007669"/>
    <property type="project" value="InterPro"/>
</dbReference>
<comment type="caution">
    <text evidence="7">The sequence shown here is derived from an EMBL/GenBank/DDBJ whole genome shotgun (WGS) entry which is preliminary data.</text>
</comment>
<dbReference type="GO" id="GO:0046872">
    <property type="term" value="F:metal ion binding"/>
    <property type="evidence" value="ECO:0007669"/>
    <property type="project" value="UniProtKB-KW"/>
</dbReference>
<dbReference type="InterPro" id="IPR009050">
    <property type="entry name" value="Globin-like_sf"/>
</dbReference>
<dbReference type="InterPro" id="IPR012292">
    <property type="entry name" value="Globin/Proto"/>
</dbReference>
<accession>A0A9P5AZB3</accession>
<dbReference type="GO" id="GO:0020037">
    <property type="term" value="F:heme binding"/>
    <property type="evidence" value="ECO:0007669"/>
    <property type="project" value="InterPro"/>
</dbReference>
<feature type="domain" description="Globin" evidence="6">
    <location>
        <begin position="2"/>
        <end position="139"/>
    </location>
</feature>
<dbReference type="GO" id="GO:0008941">
    <property type="term" value="F:nitric oxide dioxygenase NAD(P)H activity"/>
    <property type="evidence" value="ECO:0007669"/>
    <property type="project" value="TreeGrafter"/>
</dbReference>
<dbReference type="EMBL" id="LUFC02001027">
    <property type="protein sequence ID" value="KAF4487921.1"/>
    <property type="molecule type" value="Genomic_DNA"/>
</dbReference>
<proteinExistence type="inferred from homology"/>
<dbReference type="SUPFAM" id="SSF46458">
    <property type="entry name" value="Globin-like"/>
    <property type="match status" value="1"/>
</dbReference>
<dbReference type="AlphaFoldDB" id="A0A9P5AZB3"/>
<reference evidence="7" key="1">
    <citation type="submission" date="2020-01" db="EMBL/GenBank/DDBJ databases">
        <title>Identification and distribution of gene clusters putatively required for synthesis of sphingolipid metabolism inhibitors in phylogenetically diverse species of the filamentous fungus Fusarium.</title>
        <authorList>
            <person name="Kim H.-S."/>
            <person name="Busman M."/>
            <person name="Brown D.W."/>
            <person name="Divon H."/>
            <person name="Uhlig S."/>
            <person name="Proctor R.H."/>
        </authorList>
    </citation>
    <scope>NUCLEOTIDE SEQUENCE</scope>
    <source>
        <strain evidence="7">NRRL 31653</strain>
    </source>
</reference>
<evidence type="ECO:0000259" key="6">
    <source>
        <dbReference type="PROSITE" id="PS01033"/>
    </source>
</evidence>
<dbReference type="FunFam" id="1.10.490.10:FF:000003">
    <property type="entry name" value="Flavohemoprotein"/>
    <property type="match status" value="1"/>
</dbReference>
<dbReference type="Proteomes" id="UP000737391">
    <property type="component" value="Unassembled WGS sequence"/>
</dbReference>
<evidence type="ECO:0000256" key="2">
    <source>
        <dbReference type="ARBA" id="ARBA00022575"/>
    </source>
</evidence>
<keyword evidence="2" id="KW-0216">Detoxification</keyword>
<dbReference type="InterPro" id="IPR039261">
    <property type="entry name" value="FNR_nucleotide-bd"/>
</dbReference>
<dbReference type="OrthoDB" id="436496at2759"/>
<organism evidence="7 8">
    <name type="scientific">Fusarium agapanthi</name>
    <dbReference type="NCBI Taxonomy" id="1803897"/>
    <lineage>
        <taxon>Eukaryota</taxon>
        <taxon>Fungi</taxon>
        <taxon>Dikarya</taxon>
        <taxon>Ascomycota</taxon>
        <taxon>Pezizomycotina</taxon>
        <taxon>Sordariomycetes</taxon>
        <taxon>Hypocreomycetidae</taxon>
        <taxon>Hypocreales</taxon>
        <taxon>Nectriaceae</taxon>
        <taxon>Fusarium</taxon>
        <taxon>Fusarium fujikuroi species complex</taxon>
    </lineage>
</organism>
<evidence type="ECO:0000256" key="3">
    <source>
        <dbReference type="ARBA" id="ARBA00022617"/>
    </source>
</evidence>
<dbReference type="CDD" id="cd08922">
    <property type="entry name" value="FHb-globin"/>
    <property type="match status" value="1"/>
</dbReference>
<protein>
    <submittedName>
        <fullName evidence="7">Bacterial hemoglobin</fullName>
    </submittedName>
</protein>
<keyword evidence="3" id="KW-0349">Heme</keyword>
<keyword evidence="8" id="KW-1185">Reference proteome</keyword>
<comment type="similarity">
    <text evidence="1">In the C-terminal section; belongs to the flavoprotein pyridine nucleotide cytochrome reductase family.</text>
</comment>
<dbReference type="PANTHER" id="PTHR43396:SF3">
    <property type="entry name" value="FLAVOHEMOPROTEIN"/>
    <property type="match status" value="1"/>
</dbReference>
<sequence>MSLTTSQVDIVKSTAPVLKIHGETIASLFYKNLIGTYPDLRNIFNLSHQHDGAQAKALAGAVLAYATYIDKPDFFATTIERIAQRHVSLKVTEDQHALVGEQLIKAIGEVLGDALTDDVADAWTAAYGQLANIFINREKQLYQEAGEWDGWRKFKIAKREKEADLITSFYLVPSDGKTPLPPFYPCQTSQHMAFRTQVRKVSAGHQNVETLVWLKNVAQNNKKGEDYDFEARLDLDVVYQAKKEELENKASQFFICGPGSWMVATRDKLQSLGVEQEQINMELFGTGSINQD</sequence>
<gene>
    <name evidence="7" type="ORF">FAGAP_11216</name>
</gene>
<dbReference type="Gene3D" id="3.40.50.80">
    <property type="entry name" value="Nucleotide-binding domain of ferredoxin-NADP reductase (FNR) module"/>
    <property type="match status" value="1"/>
</dbReference>
<keyword evidence="5" id="KW-0408">Iron</keyword>
<name>A0A9P5AZB3_9HYPO</name>
<dbReference type="GO" id="GO:0046210">
    <property type="term" value="P:nitric oxide catabolic process"/>
    <property type="evidence" value="ECO:0007669"/>
    <property type="project" value="TreeGrafter"/>
</dbReference>
<evidence type="ECO:0000256" key="1">
    <source>
        <dbReference type="ARBA" id="ARBA00006401"/>
    </source>
</evidence>
<dbReference type="PANTHER" id="PTHR43396">
    <property type="entry name" value="FLAVOHEMOPROTEIN"/>
    <property type="match status" value="1"/>
</dbReference>
<dbReference type="PROSITE" id="PS01033">
    <property type="entry name" value="GLOBIN"/>
    <property type="match status" value="1"/>
</dbReference>
<dbReference type="GO" id="GO:0071500">
    <property type="term" value="P:cellular response to nitrosative stress"/>
    <property type="evidence" value="ECO:0007669"/>
    <property type="project" value="TreeGrafter"/>
</dbReference>
<dbReference type="Pfam" id="PF00042">
    <property type="entry name" value="Globin"/>
    <property type="match status" value="1"/>
</dbReference>
<evidence type="ECO:0000256" key="5">
    <source>
        <dbReference type="ARBA" id="ARBA00023004"/>
    </source>
</evidence>
<keyword evidence="4" id="KW-0479">Metal-binding</keyword>
<evidence type="ECO:0000313" key="8">
    <source>
        <dbReference type="Proteomes" id="UP000737391"/>
    </source>
</evidence>
<evidence type="ECO:0000256" key="4">
    <source>
        <dbReference type="ARBA" id="ARBA00022723"/>
    </source>
</evidence>
<dbReference type="InterPro" id="IPR000971">
    <property type="entry name" value="Globin"/>
</dbReference>
<dbReference type="SUPFAM" id="SSF52343">
    <property type="entry name" value="Ferredoxin reductase-like, C-terminal NADP-linked domain"/>
    <property type="match status" value="1"/>
</dbReference>